<evidence type="ECO:0000313" key="3">
    <source>
        <dbReference type="EMBL" id="RWA09878.1"/>
    </source>
</evidence>
<dbReference type="Proteomes" id="UP000286045">
    <property type="component" value="Unassembled WGS sequence"/>
</dbReference>
<dbReference type="InterPro" id="IPR010730">
    <property type="entry name" value="HET"/>
</dbReference>
<dbReference type="Pfam" id="PF26639">
    <property type="entry name" value="Het-6_barrel"/>
    <property type="match status" value="1"/>
</dbReference>
<reference evidence="3 4" key="1">
    <citation type="submission" date="2018-12" db="EMBL/GenBank/DDBJ databases">
        <title>Draft genome sequence of Xylaria grammica IHI A82.</title>
        <authorList>
            <person name="Buettner E."/>
            <person name="Kellner H."/>
        </authorList>
    </citation>
    <scope>NUCLEOTIDE SEQUENCE [LARGE SCALE GENOMIC DNA]</scope>
    <source>
        <strain evidence="3 4">IHI A82</strain>
    </source>
</reference>
<dbReference type="PANTHER" id="PTHR24148">
    <property type="entry name" value="ANKYRIN REPEAT DOMAIN-CONTAINING PROTEIN 39 HOMOLOG-RELATED"/>
    <property type="match status" value="1"/>
</dbReference>
<dbReference type="InterPro" id="IPR052895">
    <property type="entry name" value="HetReg/Transcr_Mod"/>
</dbReference>
<proteinExistence type="predicted"/>
<dbReference type="PANTHER" id="PTHR24148:SF73">
    <property type="entry name" value="HET DOMAIN PROTEIN (AFU_ORTHOLOGUE AFUA_8G01020)"/>
    <property type="match status" value="1"/>
</dbReference>
<evidence type="ECO:0000313" key="4">
    <source>
        <dbReference type="Proteomes" id="UP000286045"/>
    </source>
</evidence>
<name>A0A439D658_9PEZI</name>
<dbReference type="AlphaFoldDB" id="A0A439D658"/>
<organism evidence="3 4">
    <name type="scientific">Xylaria grammica</name>
    <dbReference type="NCBI Taxonomy" id="363999"/>
    <lineage>
        <taxon>Eukaryota</taxon>
        <taxon>Fungi</taxon>
        <taxon>Dikarya</taxon>
        <taxon>Ascomycota</taxon>
        <taxon>Pezizomycotina</taxon>
        <taxon>Sordariomycetes</taxon>
        <taxon>Xylariomycetidae</taxon>
        <taxon>Xylariales</taxon>
        <taxon>Xylariaceae</taxon>
        <taxon>Xylaria</taxon>
    </lineage>
</organism>
<comment type="caution">
    <text evidence="3">The sequence shown here is derived from an EMBL/GenBank/DDBJ whole genome shotgun (WGS) entry which is preliminary data.</text>
</comment>
<feature type="domain" description="Heterokaryon incompatibility" evidence="2">
    <location>
        <begin position="212"/>
        <end position="391"/>
    </location>
</feature>
<evidence type="ECO:0000259" key="2">
    <source>
        <dbReference type="Pfam" id="PF06985"/>
    </source>
</evidence>
<evidence type="ECO:0000256" key="1">
    <source>
        <dbReference type="SAM" id="MobiDB-lite"/>
    </source>
</evidence>
<feature type="region of interest" description="Disordered" evidence="1">
    <location>
        <begin position="733"/>
        <end position="762"/>
    </location>
</feature>
<gene>
    <name evidence="3" type="ORF">EKO27_g5245</name>
</gene>
<dbReference type="Pfam" id="PF06985">
    <property type="entry name" value="HET"/>
    <property type="match status" value="1"/>
</dbReference>
<sequence>MDYKGLEISGRQIRLITITPPGPGENRETDTIRCTLEVRENPLAVQEPGSESTLPTSQEYVSFDDCVTDPPLELLVAQIRLSMAPFEAKLRGLGLAKRALLKVRSKILRQDVDPTIKIPVGGIPELLSLDERKTTMLAQAPDLHRRILSRWGVFEVSEDAQGANILFGDPPKVNYNYVGEMYWKHLNPFCQLRHPSTTKQYMLEWVKNRDRYVALSYAWGPPEPAATIIINGQSVKVRANLESALRQLRNMDYFKSLGKIWIDSLCINQNDNVEKQRQVQMMADIYRNAGNVVVWLGPAADKSDLVISYLEHVGAMYRAEYVEAFDMADPVTATTWRAMGQIRLKTSYDKFRKWHSEGNKDNIPISLEDIAVPLYKFFDRSYWRRLWIIQELCFGRGGTPIVCGQRVTQWRHIRDGVLRCMSIFDLLNDKTRDIISKLPEGTMKGEHSLVHVAQIAQLEIAGHRRELPHVDESYLPLLAPTLYEHGPLLGSVIRRAVTLALQSECSIGKDRIYGMLNIPGLPQMNVEVDYAKSLGAIFAEFTKACVEHGSLDFFAAIDGECLTWINEQGEIQRDTKPSWVPDYGAMPARRIGVIEGEWYAGGRVPTSWAKARIDGGTRLCCAGKVVDTIDGVGAVSKADLDINATLGDDISSILQQPKSQKASTGRDPNIHEVLMGGCDANGSKLEASAKYLYAAFPAKEPSTSSPYYRNWHFLNSSADLLIQGRPLSSYFTPFEEPPLAEPTISPGQSSDSPQPADAVSVSDPLLPAQPPATIERKIESAAPRQAMEARTKMRRLIVTESSGDLGIAPLRTQPGDAVIIVAGHSKPLIAREVGTSGQGYWHLIGEAYIDGMMNSKLPISDKPWSWYSEGRISSAALGTIVFV</sequence>
<dbReference type="EMBL" id="RYZI01000136">
    <property type="protein sequence ID" value="RWA09878.1"/>
    <property type="molecule type" value="Genomic_DNA"/>
</dbReference>
<keyword evidence="4" id="KW-1185">Reference proteome</keyword>
<accession>A0A439D658</accession>
<protein>
    <recommendedName>
        <fullName evidence="2">Heterokaryon incompatibility domain-containing protein</fullName>
    </recommendedName>
</protein>